<accession>A0AA88JNI8</accession>
<reference evidence="2 3" key="1">
    <citation type="submission" date="2018-08" db="EMBL/GenBank/DDBJ databases">
        <title>Crown Gall in kiwifruit.</title>
        <authorList>
            <person name="Visnovsky S.B."/>
            <person name="Pitman A.R."/>
        </authorList>
    </citation>
    <scope>NUCLEOTIDE SEQUENCE [LARGE SCALE GENOMIC DNA]</scope>
    <source>
        <strain evidence="2 3">SBV_302_78_2</strain>
    </source>
</reference>
<comment type="caution">
    <text evidence="2">The sequence shown here is derived from an EMBL/GenBank/DDBJ whole genome shotgun (WGS) entry which is preliminary data.</text>
</comment>
<dbReference type="EMBL" id="QRFF01000011">
    <property type="protein sequence ID" value="KAA3497939.1"/>
    <property type="molecule type" value="Genomic_DNA"/>
</dbReference>
<proteinExistence type="predicted"/>
<dbReference type="AlphaFoldDB" id="A0AA88JNI8"/>
<evidence type="ECO:0000259" key="1">
    <source>
        <dbReference type="PROSITE" id="PS51977"/>
    </source>
</evidence>
<protein>
    <submittedName>
        <fullName evidence="2">WGR domain-containing protein</fullName>
    </submittedName>
</protein>
<gene>
    <name evidence="2" type="ORF">DXM27_24660</name>
</gene>
<name>A0AA88JNI8_RHIRH</name>
<evidence type="ECO:0000313" key="3">
    <source>
        <dbReference type="Proteomes" id="UP000473658"/>
    </source>
</evidence>
<dbReference type="InterPro" id="IPR049809">
    <property type="entry name" value="YehF/YfeS-like_WGR"/>
</dbReference>
<evidence type="ECO:0000313" key="2">
    <source>
        <dbReference type="EMBL" id="KAA3497939.1"/>
    </source>
</evidence>
<dbReference type="SUPFAM" id="SSF142921">
    <property type="entry name" value="WGR domain-like"/>
    <property type="match status" value="1"/>
</dbReference>
<organism evidence="2 3">
    <name type="scientific">Rhizobium rhizogenes</name>
    <name type="common">Agrobacterium rhizogenes</name>
    <dbReference type="NCBI Taxonomy" id="359"/>
    <lineage>
        <taxon>Bacteria</taxon>
        <taxon>Pseudomonadati</taxon>
        <taxon>Pseudomonadota</taxon>
        <taxon>Alphaproteobacteria</taxon>
        <taxon>Hyphomicrobiales</taxon>
        <taxon>Rhizobiaceae</taxon>
        <taxon>Rhizobium/Agrobacterium group</taxon>
        <taxon>Rhizobium</taxon>
    </lineage>
</organism>
<dbReference type="Pfam" id="PF05406">
    <property type="entry name" value="WGR"/>
    <property type="match status" value="1"/>
</dbReference>
<dbReference type="CDD" id="cd07996">
    <property type="entry name" value="WGR_MMR_like"/>
    <property type="match status" value="1"/>
</dbReference>
<dbReference type="InterPro" id="IPR036930">
    <property type="entry name" value="WGR_dom_sf"/>
</dbReference>
<feature type="domain" description="WGR" evidence="1">
    <location>
        <begin position="1"/>
        <end position="85"/>
    </location>
</feature>
<dbReference type="SMART" id="SM00773">
    <property type="entry name" value="WGR"/>
    <property type="match status" value="1"/>
</dbReference>
<dbReference type="RefSeq" id="WP_149901629.1">
    <property type="nucleotide sequence ID" value="NZ_QRFF01000011.1"/>
</dbReference>
<dbReference type="Gene3D" id="2.20.140.10">
    <property type="entry name" value="WGR domain"/>
    <property type="match status" value="1"/>
</dbReference>
<dbReference type="InterPro" id="IPR008893">
    <property type="entry name" value="WGR_domain"/>
</dbReference>
<dbReference type="Proteomes" id="UP000473658">
    <property type="component" value="Unassembled WGS sequence"/>
</dbReference>
<dbReference type="PROSITE" id="PS51977">
    <property type="entry name" value="WGR"/>
    <property type="match status" value="1"/>
</dbReference>
<sequence>MEDKETCQVHLHRIDAAQNMRRFYGIAIQPTLFGGASVIRNWGRIGAGGQTMMETFDHPDDANMALSRLERTKRRRGYRDAGNTE</sequence>